<accession>A0ABS1C085</accession>
<evidence type="ECO:0000313" key="8">
    <source>
        <dbReference type="Proteomes" id="UP000644147"/>
    </source>
</evidence>
<gene>
    <name evidence="7" type="ORF">I5M27_07350</name>
</gene>
<dbReference type="InterPro" id="IPR049453">
    <property type="entry name" value="Memb_transporter_dom"/>
</dbReference>
<evidence type="ECO:0000256" key="5">
    <source>
        <dbReference type="SAM" id="Phobius"/>
    </source>
</evidence>
<evidence type="ECO:0000313" key="7">
    <source>
        <dbReference type="EMBL" id="MBK0402797.1"/>
    </source>
</evidence>
<proteinExistence type="predicted"/>
<keyword evidence="3 5" id="KW-1133">Transmembrane helix</keyword>
<dbReference type="EMBL" id="JAEHFX010000003">
    <property type="protein sequence ID" value="MBK0402797.1"/>
    <property type="molecule type" value="Genomic_DNA"/>
</dbReference>
<organism evidence="7 8">
    <name type="scientific">Adhaeribacter terrigena</name>
    <dbReference type="NCBI Taxonomy" id="2793070"/>
    <lineage>
        <taxon>Bacteria</taxon>
        <taxon>Pseudomonadati</taxon>
        <taxon>Bacteroidota</taxon>
        <taxon>Cytophagia</taxon>
        <taxon>Cytophagales</taxon>
        <taxon>Hymenobacteraceae</taxon>
        <taxon>Adhaeribacter</taxon>
    </lineage>
</organism>
<feature type="domain" description="Integral membrane bound transporter" evidence="6">
    <location>
        <begin position="29"/>
        <end position="150"/>
    </location>
</feature>
<feature type="transmembrane region" description="Helical" evidence="5">
    <location>
        <begin position="14"/>
        <end position="32"/>
    </location>
</feature>
<dbReference type="Proteomes" id="UP000644147">
    <property type="component" value="Unassembled WGS sequence"/>
</dbReference>
<evidence type="ECO:0000256" key="1">
    <source>
        <dbReference type="ARBA" id="ARBA00004141"/>
    </source>
</evidence>
<comment type="subcellular location">
    <subcellularLocation>
        <location evidence="1">Membrane</location>
        <topology evidence="1">Multi-pass membrane protein</topology>
    </subcellularLocation>
</comment>
<evidence type="ECO:0000259" key="6">
    <source>
        <dbReference type="Pfam" id="PF13515"/>
    </source>
</evidence>
<feature type="transmembrane region" description="Helical" evidence="5">
    <location>
        <begin position="139"/>
        <end position="161"/>
    </location>
</feature>
<evidence type="ECO:0000256" key="3">
    <source>
        <dbReference type="ARBA" id="ARBA00022989"/>
    </source>
</evidence>
<comment type="caution">
    <text evidence="7">The sequence shown here is derived from an EMBL/GenBank/DDBJ whole genome shotgun (WGS) entry which is preliminary data.</text>
</comment>
<evidence type="ECO:0000256" key="4">
    <source>
        <dbReference type="ARBA" id="ARBA00023136"/>
    </source>
</evidence>
<keyword evidence="8" id="KW-1185">Reference proteome</keyword>
<keyword evidence="2 5" id="KW-0812">Transmembrane</keyword>
<evidence type="ECO:0000256" key="2">
    <source>
        <dbReference type="ARBA" id="ARBA00022692"/>
    </source>
</evidence>
<dbReference type="Pfam" id="PF13515">
    <property type="entry name" value="FUSC_2"/>
    <property type="match status" value="1"/>
</dbReference>
<sequence length="168" mass="18958">MPNKILRYSLGSDLIIYAVRCIIGFLIGYAFYLHFPEYELYWTIISILLVISPEEKDAKKLTVDRFKANLVGSSVGLICYLFPVSEMLMMLLGIMITIAICHVFKLMTVSRTAIVALIIVVIHEQETMTYWAAVERFLAVTGGCFIGLLVTMGTSPAIKFLRKKTNLH</sequence>
<dbReference type="RefSeq" id="WP_200505556.1">
    <property type="nucleotide sequence ID" value="NZ_JAEHFX010000003.1"/>
</dbReference>
<keyword evidence="4 5" id="KW-0472">Membrane</keyword>
<protein>
    <submittedName>
        <fullName evidence="7">FUSC family protein</fullName>
    </submittedName>
</protein>
<name>A0ABS1C085_9BACT</name>
<reference evidence="7 8" key="1">
    <citation type="submission" date="2020-12" db="EMBL/GenBank/DDBJ databases">
        <title>Bacterial novel species Adhaeribacter sp. BT258 isolated from soil.</title>
        <authorList>
            <person name="Jung H.-Y."/>
        </authorList>
    </citation>
    <scope>NUCLEOTIDE SEQUENCE [LARGE SCALE GENOMIC DNA]</scope>
    <source>
        <strain evidence="7 8">BT258</strain>
    </source>
</reference>